<reference evidence="2" key="1">
    <citation type="submission" date="2023-06" db="EMBL/GenBank/DDBJ databases">
        <title>Draft genome of Marssonina rosae.</title>
        <authorList>
            <person name="Cheng Q."/>
        </authorList>
    </citation>
    <scope>NUCLEOTIDE SEQUENCE</scope>
    <source>
        <strain evidence="2">R4</strain>
    </source>
</reference>
<feature type="region of interest" description="Disordered" evidence="1">
    <location>
        <begin position="43"/>
        <end position="178"/>
    </location>
</feature>
<sequence>MFKWHVNSALGRGRPVPHDLARVADGIAASLRQFSISAARYSEDGRDDALRTSRSSRALDARNEVSSLAPSPSRGIDARSLAASPPPTLVRRVDPGGNFPLRGSGRSGPGSISRGPRQDFAGRRGNLTRGGARPGMTGRGGRGGRGSRGKRGGRGRGKGKDGKRERDKRPKAEDDMEPTPYTAEEIEYIDHSQGGFQKPYTPVTSAQDLARWGPPVISSPRGVVETIANKMAVATDNQNPEFKSGELHVARIRNGVGTLFENAEERRKSRKAWGKVYSQSLSQQDQEAMMKQWAAGWYNAPQPVNAPDDVLAQVAAYMTRNETYLPADARKLEGKLRSLLPDSIVKPPPSTVQRPL</sequence>
<keyword evidence="3" id="KW-1185">Reference proteome</keyword>
<name>A0AAD9SXW7_9HELO</name>
<evidence type="ECO:0000313" key="2">
    <source>
        <dbReference type="EMBL" id="KAK2625557.1"/>
    </source>
</evidence>
<feature type="compositionally biased region" description="Basic and acidic residues" evidence="1">
    <location>
        <begin position="43"/>
        <end position="63"/>
    </location>
</feature>
<feature type="compositionally biased region" description="Basic residues" evidence="1">
    <location>
        <begin position="145"/>
        <end position="157"/>
    </location>
</feature>
<protein>
    <submittedName>
        <fullName evidence="2">Uncharacterized protein</fullName>
    </submittedName>
</protein>
<dbReference type="AlphaFoldDB" id="A0AAD9SXW7"/>
<accession>A0AAD9SXW7</accession>
<gene>
    <name evidence="2" type="ORF">QTJ16_004869</name>
</gene>
<proteinExistence type="predicted"/>
<dbReference type="Proteomes" id="UP001285354">
    <property type="component" value="Unassembled WGS sequence"/>
</dbReference>
<evidence type="ECO:0000256" key="1">
    <source>
        <dbReference type="SAM" id="MobiDB-lite"/>
    </source>
</evidence>
<organism evidence="2 3">
    <name type="scientific">Diplocarpon rosae</name>
    <dbReference type="NCBI Taxonomy" id="946125"/>
    <lineage>
        <taxon>Eukaryota</taxon>
        <taxon>Fungi</taxon>
        <taxon>Dikarya</taxon>
        <taxon>Ascomycota</taxon>
        <taxon>Pezizomycotina</taxon>
        <taxon>Leotiomycetes</taxon>
        <taxon>Helotiales</taxon>
        <taxon>Drepanopezizaceae</taxon>
        <taxon>Diplocarpon</taxon>
    </lineage>
</organism>
<evidence type="ECO:0000313" key="3">
    <source>
        <dbReference type="Proteomes" id="UP001285354"/>
    </source>
</evidence>
<dbReference type="EMBL" id="JAUBYV010000007">
    <property type="protein sequence ID" value="KAK2625557.1"/>
    <property type="molecule type" value="Genomic_DNA"/>
</dbReference>
<feature type="compositionally biased region" description="Basic and acidic residues" evidence="1">
    <location>
        <begin position="158"/>
        <end position="173"/>
    </location>
</feature>
<comment type="caution">
    <text evidence="2">The sequence shown here is derived from an EMBL/GenBank/DDBJ whole genome shotgun (WGS) entry which is preliminary data.</text>
</comment>